<dbReference type="GO" id="GO:0006270">
    <property type="term" value="P:DNA replication initiation"/>
    <property type="evidence" value="ECO:0007669"/>
    <property type="project" value="InterPro"/>
</dbReference>
<dbReference type="GO" id="GO:0006275">
    <property type="term" value="P:regulation of DNA replication"/>
    <property type="evidence" value="ECO:0007669"/>
    <property type="project" value="InterPro"/>
</dbReference>
<evidence type="ECO:0000313" key="3">
    <source>
        <dbReference type="EMBL" id="OGL47679.1"/>
    </source>
</evidence>
<dbReference type="Gene3D" id="3.30.70.1290">
    <property type="entry name" value="Transposase IS200-like"/>
    <property type="match status" value="1"/>
</dbReference>
<feature type="domain" description="Chromosomal replication initiator DnaA C-terminal" evidence="1">
    <location>
        <begin position="232"/>
        <end position="299"/>
    </location>
</feature>
<evidence type="ECO:0000259" key="1">
    <source>
        <dbReference type="SMART" id="SM00760"/>
    </source>
</evidence>
<dbReference type="GO" id="GO:0005524">
    <property type="term" value="F:ATP binding"/>
    <property type="evidence" value="ECO:0007669"/>
    <property type="project" value="InterPro"/>
</dbReference>
<gene>
    <name evidence="3" type="ORF">A2161_19810</name>
</gene>
<dbReference type="CDD" id="cd06571">
    <property type="entry name" value="Bac_DnaA_C"/>
    <property type="match status" value="1"/>
</dbReference>
<dbReference type="AlphaFoldDB" id="A0A1F7S1M5"/>
<dbReference type="InterPro" id="IPR013159">
    <property type="entry name" value="DnaA_C"/>
</dbReference>
<dbReference type="PANTHER" id="PTHR34322:SF2">
    <property type="entry name" value="TRANSPOSASE IS200-LIKE DOMAIN-CONTAINING PROTEIN"/>
    <property type="match status" value="1"/>
</dbReference>
<dbReference type="EMBL" id="MGDD01000063">
    <property type="protein sequence ID" value="OGL47679.1"/>
    <property type="molecule type" value="Genomic_DNA"/>
</dbReference>
<dbReference type="InterPro" id="IPR010921">
    <property type="entry name" value="Trp_repressor/repl_initiator"/>
</dbReference>
<dbReference type="GO" id="GO:0043565">
    <property type="term" value="F:sequence-specific DNA binding"/>
    <property type="evidence" value="ECO:0007669"/>
    <property type="project" value="InterPro"/>
</dbReference>
<evidence type="ECO:0000313" key="4">
    <source>
        <dbReference type="Proteomes" id="UP000179266"/>
    </source>
</evidence>
<evidence type="ECO:0000259" key="2">
    <source>
        <dbReference type="SMART" id="SM01321"/>
    </source>
</evidence>
<proteinExistence type="predicted"/>
<name>A0A1F7S1M5_9BACT</name>
<dbReference type="Pfam" id="PF01797">
    <property type="entry name" value="Y1_Tnp"/>
    <property type="match status" value="1"/>
</dbReference>
<dbReference type="InterPro" id="IPR002686">
    <property type="entry name" value="Transposase_17"/>
</dbReference>
<comment type="caution">
    <text evidence="3">The sequence shown here is derived from an EMBL/GenBank/DDBJ whole genome shotgun (WGS) entry which is preliminary data.</text>
</comment>
<dbReference type="Gene3D" id="1.10.1750.10">
    <property type="match status" value="1"/>
</dbReference>
<dbReference type="SMART" id="SM01321">
    <property type="entry name" value="Y1_Tnp"/>
    <property type="match status" value="1"/>
</dbReference>
<dbReference type="SUPFAM" id="SSF48295">
    <property type="entry name" value="TrpR-like"/>
    <property type="match status" value="1"/>
</dbReference>
<reference evidence="3 4" key="1">
    <citation type="journal article" date="2016" name="Nat. Commun.">
        <title>Thousands of microbial genomes shed light on interconnected biogeochemical processes in an aquifer system.</title>
        <authorList>
            <person name="Anantharaman K."/>
            <person name="Brown C.T."/>
            <person name="Hug L.A."/>
            <person name="Sharon I."/>
            <person name="Castelle C.J."/>
            <person name="Probst A.J."/>
            <person name="Thomas B.C."/>
            <person name="Singh A."/>
            <person name="Wilkins M.J."/>
            <person name="Karaoz U."/>
            <person name="Brodie E.L."/>
            <person name="Williams K.H."/>
            <person name="Hubbard S.S."/>
            <person name="Banfield J.F."/>
        </authorList>
    </citation>
    <scope>NUCLEOTIDE SEQUENCE [LARGE SCALE GENOMIC DNA]</scope>
</reference>
<dbReference type="InterPro" id="IPR036515">
    <property type="entry name" value="Transposase_17_sf"/>
</dbReference>
<accession>A0A1F7S1M5</accession>
<dbReference type="PANTHER" id="PTHR34322">
    <property type="entry name" value="TRANSPOSASE, Y1_TNP DOMAIN-CONTAINING"/>
    <property type="match status" value="1"/>
</dbReference>
<dbReference type="GO" id="GO:0004803">
    <property type="term" value="F:transposase activity"/>
    <property type="evidence" value="ECO:0007669"/>
    <property type="project" value="InterPro"/>
</dbReference>
<dbReference type="GO" id="GO:0006313">
    <property type="term" value="P:DNA transposition"/>
    <property type="evidence" value="ECO:0007669"/>
    <property type="project" value="InterPro"/>
</dbReference>
<dbReference type="SMART" id="SM00760">
    <property type="entry name" value="Bac_DnaA_C"/>
    <property type="match status" value="1"/>
</dbReference>
<evidence type="ECO:0008006" key="5">
    <source>
        <dbReference type="Google" id="ProtNLM"/>
    </source>
</evidence>
<dbReference type="SUPFAM" id="SSF143422">
    <property type="entry name" value="Transposase IS200-like"/>
    <property type="match status" value="1"/>
</dbReference>
<dbReference type="Proteomes" id="UP000179266">
    <property type="component" value="Unassembled WGS sequence"/>
</dbReference>
<feature type="domain" description="Transposase IS200-like" evidence="2">
    <location>
        <begin position="9"/>
        <end position="123"/>
    </location>
</feature>
<sequence length="323" mass="38040">MSRNLRIEIPDGIYHVTSRGLERREIYYDDHDRSYWLSLFGSVAQRHEWRILSWVLMDNHYHIFLRTPHADLSVGMHELNAGYVTTFNKRHKRVGPLFQGRYKGILVERGYHYWELSRYIHLNPVRVDMVKDPEAYKWSSCRHFFRYRGRPDWLAWEEVLIEHGKTIQVAQRAYRQFLREGVESPPGSPLKFQTASTILGSPGFIERMKTWLDGKLPDKEVPAARKLAREISVETVVIEVCREYRISRNHVKIRGGKNNESREVAIYLCRKWVRTPVEQLGTFFGGVQGTAIANMVTKIRKRLKHDPDLRAKLVIIENNINNE</sequence>
<protein>
    <recommendedName>
        <fullName evidence="5">Transposase IS200-like domain-containing protein</fullName>
    </recommendedName>
</protein>
<organism evidence="3 4">
    <name type="scientific">Candidatus Schekmanbacteria bacterium RBG_13_48_7</name>
    <dbReference type="NCBI Taxonomy" id="1817878"/>
    <lineage>
        <taxon>Bacteria</taxon>
        <taxon>Candidatus Schekmaniibacteriota</taxon>
    </lineage>
</organism>